<dbReference type="Pfam" id="PF09335">
    <property type="entry name" value="VTT_dom"/>
    <property type="match status" value="1"/>
</dbReference>
<dbReference type="EMBL" id="JBHSWI010000001">
    <property type="protein sequence ID" value="MFC6647018.1"/>
    <property type="molecule type" value="Genomic_DNA"/>
</dbReference>
<feature type="transmembrane region" description="Helical" evidence="1">
    <location>
        <begin position="192"/>
        <end position="214"/>
    </location>
</feature>
<keyword evidence="4" id="KW-1185">Reference proteome</keyword>
<keyword evidence="1" id="KW-1133">Transmembrane helix</keyword>
<reference evidence="4" key="1">
    <citation type="journal article" date="2019" name="Int. J. Syst. Evol. Microbiol.">
        <title>The Global Catalogue of Microorganisms (GCM) 10K type strain sequencing project: providing services to taxonomists for standard genome sequencing and annotation.</title>
        <authorList>
            <consortium name="The Broad Institute Genomics Platform"/>
            <consortium name="The Broad Institute Genome Sequencing Center for Infectious Disease"/>
            <person name="Wu L."/>
            <person name="Ma J."/>
        </authorList>
    </citation>
    <scope>NUCLEOTIDE SEQUENCE [LARGE SCALE GENOMIC DNA]</scope>
    <source>
        <strain evidence="4">CGMCC 1.16026</strain>
    </source>
</reference>
<feature type="transmembrane region" description="Helical" evidence="1">
    <location>
        <begin position="29"/>
        <end position="48"/>
    </location>
</feature>
<keyword evidence="1" id="KW-0812">Transmembrane</keyword>
<comment type="caution">
    <text evidence="3">The sequence shown here is derived from an EMBL/GenBank/DDBJ whole genome shotgun (WGS) entry which is preliminary data.</text>
</comment>
<dbReference type="PANTHER" id="PTHR42709:SF11">
    <property type="entry name" value="DEDA FAMILY PROTEIN"/>
    <property type="match status" value="1"/>
</dbReference>
<name>A0ABW1ZFQ9_9BACT</name>
<feature type="domain" description="VTT" evidence="2">
    <location>
        <begin position="58"/>
        <end position="170"/>
    </location>
</feature>
<evidence type="ECO:0000259" key="2">
    <source>
        <dbReference type="Pfam" id="PF09335"/>
    </source>
</evidence>
<accession>A0ABW1ZFQ9</accession>
<feature type="transmembrane region" description="Helical" evidence="1">
    <location>
        <begin position="120"/>
        <end position="146"/>
    </location>
</feature>
<dbReference type="InterPro" id="IPR051311">
    <property type="entry name" value="DedA_domain"/>
</dbReference>
<protein>
    <submittedName>
        <fullName evidence="3">YqaA family protein</fullName>
    </submittedName>
</protein>
<keyword evidence="1" id="KW-0472">Membrane</keyword>
<evidence type="ECO:0000256" key="1">
    <source>
        <dbReference type="SAM" id="Phobius"/>
    </source>
</evidence>
<evidence type="ECO:0000313" key="3">
    <source>
        <dbReference type="EMBL" id="MFC6647018.1"/>
    </source>
</evidence>
<organism evidence="3 4">
    <name type="scientific">Granulicella cerasi</name>
    <dbReference type="NCBI Taxonomy" id="741063"/>
    <lineage>
        <taxon>Bacteria</taxon>
        <taxon>Pseudomonadati</taxon>
        <taxon>Acidobacteriota</taxon>
        <taxon>Terriglobia</taxon>
        <taxon>Terriglobales</taxon>
        <taxon>Acidobacteriaceae</taxon>
        <taxon>Granulicella</taxon>
    </lineage>
</organism>
<dbReference type="PANTHER" id="PTHR42709">
    <property type="entry name" value="ALKALINE PHOSPHATASE LIKE PROTEIN"/>
    <property type="match status" value="1"/>
</dbReference>
<dbReference type="InterPro" id="IPR032816">
    <property type="entry name" value="VTT_dom"/>
</dbReference>
<gene>
    <name evidence="3" type="ORF">ACFQBQ_15830</name>
</gene>
<proteinExistence type="predicted"/>
<evidence type="ECO:0000313" key="4">
    <source>
        <dbReference type="Proteomes" id="UP001596391"/>
    </source>
</evidence>
<sequence>MSYMLRVQSILAGLAILLFDNSGGFMSHLFHLGLVGLFFIAAVDSSFVPLPIPGVTDVMLLLYAAAHANVALLLVISTVGSALGGYLSHAVGQAGGEQFLEKHVPKHILTRVTEWMEHHAILSVALPAILPPPVPLSPFVLAAGAAHMSRKKFMTSFTISRCARHAIAIWLGVHYGRSVLGVWKNFSTRWGVTILVAFWVVVVVFTAIGIWKLVRTSQDLKRKKLSAA</sequence>
<dbReference type="RefSeq" id="WP_263371047.1">
    <property type="nucleotide sequence ID" value="NZ_JAGSYD010000002.1"/>
</dbReference>
<dbReference type="Proteomes" id="UP001596391">
    <property type="component" value="Unassembled WGS sequence"/>
</dbReference>
<feature type="transmembrane region" description="Helical" evidence="1">
    <location>
        <begin position="60"/>
        <end position="83"/>
    </location>
</feature>